<accession>A0ACC2NDL5</accession>
<reference evidence="1" key="1">
    <citation type="submission" date="2023-04" db="EMBL/GenBank/DDBJ databases">
        <title>A chromosome-level genome assembly of the parasitoid wasp Eretmocerus hayati.</title>
        <authorList>
            <person name="Zhong Y."/>
            <person name="Liu S."/>
            <person name="Liu Y."/>
        </authorList>
    </citation>
    <scope>NUCLEOTIDE SEQUENCE</scope>
    <source>
        <strain evidence="1">ZJU_SS_LIU_2023</strain>
    </source>
</reference>
<gene>
    <name evidence="1" type="ORF">QAD02_010075</name>
</gene>
<evidence type="ECO:0000313" key="2">
    <source>
        <dbReference type="Proteomes" id="UP001239111"/>
    </source>
</evidence>
<sequence length="154" mass="18055">MILHIFHEQKRGQWKEDLKHQLNETMKTELKQIIEDAIEYEADECLREIDSCMVSKMECFDKRCLRSGRGRIFGQQCYDNFMKKLSYDIKSIVKRAQKCMGTENKNHDETTTLLNPTAYYHGNKGSWGAWNVGNADDESYEDNNSARISNLILY</sequence>
<evidence type="ECO:0000313" key="1">
    <source>
        <dbReference type="EMBL" id="KAJ8668412.1"/>
    </source>
</evidence>
<dbReference type="EMBL" id="CM056744">
    <property type="protein sequence ID" value="KAJ8668412.1"/>
    <property type="molecule type" value="Genomic_DNA"/>
</dbReference>
<dbReference type="Proteomes" id="UP001239111">
    <property type="component" value="Chromosome 4"/>
</dbReference>
<organism evidence="1 2">
    <name type="scientific">Eretmocerus hayati</name>
    <dbReference type="NCBI Taxonomy" id="131215"/>
    <lineage>
        <taxon>Eukaryota</taxon>
        <taxon>Metazoa</taxon>
        <taxon>Ecdysozoa</taxon>
        <taxon>Arthropoda</taxon>
        <taxon>Hexapoda</taxon>
        <taxon>Insecta</taxon>
        <taxon>Pterygota</taxon>
        <taxon>Neoptera</taxon>
        <taxon>Endopterygota</taxon>
        <taxon>Hymenoptera</taxon>
        <taxon>Apocrita</taxon>
        <taxon>Proctotrupomorpha</taxon>
        <taxon>Chalcidoidea</taxon>
        <taxon>Aphelinidae</taxon>
        <taxon>Aphelininae</taxon>
        <taxon>Eretmocerus</taxon>
    </lineage>
</organism>
<protein>
    <submittedName>
        <fullName evidence="1">Uncharacterized protein</fullName>
    </submittedName>
</protein>
<comment type="caution">
    <text evidence="1">The sequence shown here is derived from an EMBL/GenBank/DDBJ whole genome shotgun (WGS) entry which is preliminary data.</text>
</comment>
<name>A0ACC2NDL5_9HYME</name>
<proteinExistence type="predicted"/>
<keyword evidence="2" id="KW-1185">Reference proteome</keyword>